<sequence>MTSERSVSVLGLGAMVSALARVFIKTDGELSFGTVLPPKPKYWLLQVRSPRLRRLNVSVHRNSKMRVILTVNCVDKRRCW</sequence>
<dbReference type="EMBL" id="ML732188">
    <property type="protein sequence ID" value="KAB8075841.1"/>
    <property type="molecule type" value="Genomic_DNA"/>
</dbReference>
<gene>
    <name evidence="1" type="ORF">BDV29DRAFT_171154</name>
</gene>
<evidence type="ECO:0000313" key="1">
    <source>
        <dbReference type="EMBL" id="KAB8075841.1"/>
    </source>
</evidence>
<reference evidence="1 2" key="1">
    <citation type="submission" date="2019-04" db="EMBL/GenBank/DDBJ databases">
        <title>Friends and foes A comparative genomics study of 23 Aspergillus species from section Flavi.</title>
        <authorList>
            <consortium name="DOE Joint Genome Institute"/>
            <person name="Kjaerbolling I."/>
            <person name="Vesth T."/>
            <person name="Frisvad J.C."/>
            <person name="Nybo J.L."/>
            <person name="Theobald S."/>
            <person name="Kildgaard S."/>
            <person name="Isbrandt T."/>
            <person name="Kuo A."/>
            <person name="Sato A."/>
            <person name="Lyhne E.K."/>
            <person name="Kogle M.E."/>
            <person name="Wiebenga A."/>
            <person name="Kun R.S."/>
            <person name="Lubbers R.J."/>
            <person name="Makela M.R."/>
            <person name="Barry K."/>
            <person name="Chovatia M."/>
            <person name="Clum A."/>
            <person name="Daum C."/>
            <person name="Haridas S."/>
            <person name="He G."/>
            <person name="LaButti K."/>
            <person name="Lipzen A."/>
            <person name="Mondo S."/>
            <person name="Riley R."/>
            <person name="Salamov A."/>
            <person name="Simmons B.A."/>
            <person name="Magnuson J.K."/>
            <person name="Henrissat B."/>
            <person name="Mortensen U.H."/>
            <person name="Larsen T.O."/>
            <person name="Devries R.P."/>
            <person name="Grigoriev I.V."/>
            <person name="Machida M."/>
            <person name="Baker S.E."/>
            <person name="Andersen M.R."/>
        </authorList>
    </citation>
    <scope>NUCLEOTIDE SEQUENCE [LARGE SCALE GENOMIC DNA]</scope>
    <source>
        <strain evidence="1 2">CBS 151.66</strain>
    </source>
</reference>
<dbReference type="OrthoDB" id="435038at2759"/>
<dbReference type="AlphaFoldDB" id="A0A5N5X512"/>
<organism evidence="1 2">
    <name type="scientific">Aspergillus leporis</name>
    <dbReference type="NCBI Taxonomy" id="41062"/>
    <lineage>
        <taxon>Eukaryota</taxon>
        <taxon>Fungi</taxon>
        <taxon>Dikarya</taxon>
        <taxon>Ascomycota</taxon>
        <taxon>Pezizomycotina</taxon>
        <taxon>Eurotiomycetes</taxon>
        <taxon>Eurotiomycetidae</taxon>
        <taxon>Eurotiales</taxon>
        <taxon>Aspergillaceae</taxon>
        <taxon>Aspergillus</taxon>
        <taxon>Aspergillus subgen. Circumdati</taxon>
    </lineage>
</organism>
<proteinExistence type="predicted"/>
<dbReference type="Proteomes" id="UP000326565">
    <property type="component" value="Unassembled WGS sequence"/>
</dbReference>
<keyword evidence="2" id="KW-1185">Reference proteome</keyword>
<evidence type="ECO:0000313" key="2">
    <source>
        <dbReference type="Proteomes" id="UP000326565"/>
    </source>
</evidence>
<accession>A0A5N5X512</accession>
<name>A0A5N5X512_9EURO</name>
<protein>
    <submittedName>
        <fullName evidence="1">Uncharacterized protein</fullName>
    </submittedName>
</protein>